<dbReference type="NCBIfam" id="TIGR01445">
    <property type="entry name" value="intein_Nterm"/>
    <property type="match status" value="1"/>
</dbReference>
<sequence>MITSIRMHHWRSHKDSELSFERGTNVIVGPMGSGKSLPYGELVLVKKNGAWIKEPIGKLVEESLNASKTIQTLGEDGCISFENPLSRSIQTLNPATLKIEEKEIAAFIKHNAPPKLLKIRTRQGKQITITKDHSMLVLSEGEVCPVRGSDLKIGTFIPCPTRMTLNSTENELCSQEILPEFRSTTSIMTGLALIQNGFSTRRASETVGVTNWTLKNWRRRKMEHIPGLLIAKNLSHAISEKIPLSNALARICGAYVSEGMCKFDPQTGDYVIKITNNDQAFLDQIKKDWKNVFPHAPIGQTQNDLVINGKIVSALFHRLFGANAGTKKIPEFVSRFDDEQLSNFLKMYFEGDGYVSASKVEVSCSSKSRLLLDSLQTSISRWGIISRIRPVKRPQGTYYELFILPKHIPIFAQRVSFLSERKQTQLLALVKALSERKRWNGVDIVPNIEKTLRNLIREYSLGKRENPAMRKLAHQIQTYCTKEKLGRDKLTQILHKIVSQYQTKTSAFTTLEKILQADIFFDEIVELHEIPTPSEYVYDLSVNGTENFVAGLGNILTHNSSVMDCICFGLFGTFPSLQSRRVSLEETIMQKPSVEDTAKIQLCFQHNGHAYTVERTVFKTGKTNQAKLLCDESLVAGPKPTEVTKEIEKILQIDYDLFARAVYSEQNQIDYFLRLTPKERKEKFDELLQIHKYEHARQNAVQLTNRFRKNVADKQRFVLEQKQRFSTERIQELQTKITQKQTEHEKLKQEFGHVTEQFKSAQEKQSSLETQERQYRELSDQIIRLSTQTQSMQKEIEAIQTTVISRPKNELESDIKTLETTQTDQATREKMLSEELKGLQNRLLAFTENIGTYKAMQKHETDALTKIFSIDGKCPTCKKPMAEHDKEQLQKETEQLQIEITAKIHLEQQKQEETKSVQTELEKRKTEIQTSQKKNAEQLFTLKKQVADHQQLTQLETKKQECETALLAAKEKQSKNTFDEKQLKTQREQTSELKAKNYSLQKEIQSNQELVHEMQRQLEELHRLQTQIEQIEAETRHQEHLVEKLQIFTNCLSATQTQLREHLIDAINQAMNDIWKRVYPYKDFETCRMIIQEGSYELMVKTQNGEWMRVEGMLSGGERSAAAICIRLAFALVLTQNLGWIILDEPTHNLDQAGVRELSGMLRGHLPDLVEQVFVITHDKEMEKAATATLHRIDRNKDADGVSTPSKIEIIRIEE</sequence>
<dbReference type="InterPro" id="IPR004042">
    <property type="entry name" value="Intein_endonuc_central"/>
</dbReference>
<keyword evidence="2" id="KW-0651">Protein splicing</keyword>
<dbReference type="CDD" id="cd00081">
    <property type="entry name" value="Hint"/>
    <property type="match status" value="1"/>
</dbReference>
<dbReference type="GO" id="GO:0006302">
    <property type="term" value="P:double-strand break repair"/>
    <property type="evidence" value="ECO:0007669"/>
    <property type="project" value="InterPro"/>
</dbReference>
<dbReference type="InterPro" id="IPR006141">
    <property type="entry name" value="Intein_N"/>
</dbReference>
<dbReference type="InterPro" id="IPR027434">
    <property type="entry name" value="Homing_endonucl"/>
</dbReference>
<dbReference type="GO" id="GO:0016539">
    <property type="term" value="P:intein-mediated protein splicing"/>
    <property type="evidence" value="ECO:0007669"/>
    <property type="project" value="InterPro"/>
</dbReference>
<dbReference type="PROSITE" id="PS50819">
    <property type="entry name" value="INTEIN_ENDONUCLEASE"/>
    <property type="match status" value="1"/>
</dbReference>
<dbReference type="PANTHER" id="PTHR32114">
    <property type="entry name" value="ABC TRANSPORTER ABCH.3"/>
    <property type="match status" value="1"/>
</dbReference>
<dbReference type="Proteomes" id="UP000675968">
    <property type="component" value="Unassembled WGS sequence"/>
</dbReference>
<dbReference type="InterPro" id="IPR027417">
    <property type="entry name" value="P-loop_NTPase"/>
</dbReference>
<dbReference type="Pfam" id="PF14890">
    <property type="entry name" value="Intein_splicing"/>
    <property type="match status" value="1"/>
</dbReference>
<evidence type="ECO:0000256" key="3">
    <source>
        <dbReference type="ARBA" id="ARBA00023054"/>
    </source>
</evidence>
<dbReference type="PROSITE" id="PS50818">
    <property type="entry name" value="INTEIN_C_TER"/>
    <property type="match status" value="1"/>
</dbReference>
<dbReference type="Gene3D" id="3.10.28.10">
    <property type="entry name" value="Homing endonucleases"/>
    <property type="match status" value="1"/>
</dbReference>
<dbReference type="SUPFAM" id="SSF51294">
    <property type="entry name" value="Hedgehog/intein (Hint) domain"/>
    <property type="match status" value="1"/>
</dbReference>
<dbReference type="InterPro" id="IPR004860">
    <property type="entry name" value="LAGLIDADG_dom"/>
</dbReference>
<dbReference type="SUPFAM" id="SSF52540">
    <property type="entry name" value="P-loop containing nucleoside triphosphate hydrolases"/>
    <property type="match status" value="2"/>
</dbReference>
<dbReference type="AlphaFoldDB" id="A0A8T4LD21"/>
<dbReference type="PRINTS" id="PR00379">
    <property type="entry name" value="INTEIN"/>
</dbReference>
<evidence type="ECO:0000256" key="2">
    <source>
        <dbReference type="ARBA" id="ARBA00023000"/>
    </source>
</evidence>
<name>A0A8T4LD21_9ARCH</name>
<dbReference type="InterPro" id="IPR003587">
    <property type="entry name" value="Hint_dom_N"/>
</dbReference>
<dbReference type="GO" id="GO:0016887">
    <property type="term" value="F:ATP hydrolysis activity"/>
    <property type="evidence" value="ECO:0007669"/>
    <property type="project" value="InterPro"/>
</dbReference>
<dbReference type="SMART" id="SM00305">
    <property type="entry name" value="HintC"/>
    <property type="match status" value="1"/>
</dbReference>
<dbReference type="SUPFAM" id="SSF55608">
    <property type="entry name" value="Homing endonucleases"/>
    <property type="match status" value="1"/>
</dbReference>
<dbReference type="EMBL" id="JAGVWC010000008">
    <property type="protein sequence ID" value="MBS3061225.1"/>
    <property type="molecule type" value="Genomic_DNA"/>
</dbReference>
<organism evidence="6 7">
    <name type="scientific">Candidatus Iainarchaeum sp</name>
    <dbReference type="NCBI Taxonomy" id="3101447"/>
    <lineage>
        <taxon>Archaea</taxon>
        <taxon>Candidatus Iainarchaeota</taxon>
        <taxon>Candidatus Iainarchaeia</taxon>
        <taxon>Candidatus Iainarchaeales</taxon>
        <taxon>Candidatus Iainarchaeaceae</taxon>
        <taxon>Candidatus Iainarchaeum</taxon>
    </lineage>
</organism>
<dbReference type="Pfam" id="PF13476">
    <property type="entry name" value="AAA_23"/>
    <property type="match status" value="1"/>
</dbReference>
<dbReference type="InterPro" id="IPR006142">
    <property type="entry name" value="INTEIN"/>
</dbReference>
<protein>
    <recommendedName>
        <fullName evidence="5">DOD-type homing endonuclease domain-containing protein</fullName>
    </recommendedName>
</protein>
<keyword evidence="1" id="KW-0068">Autocatalytic cleavage</keyword>
<reference evidence="6" key="2">
    <citation type="submission" date="2021-05" db="EMBL/GenBank/DDBJ databases">
        <title>Protein family content uncovers lineage relationships and bacterial pathway maintenance mechanisms in DPANN archaea.</title>
        <authorList>
            <person name="Castelle C.J."/>
            <person name="Meheust R."/>
            <person name="Jaffe A.L."/>
            <person name="Seitz K."/>
            <person name="Gong X."/>
            <person name="Baker B.J."/>
            <person name="Banfield J.F."/>
        </authorList>
    </citation>
    <scope>NUCLEOTIDE SEQUENCE</scope>
    <source>
        <strain evidence="6">RIFCSPLOWO2_01_FULL_AR10_48_17</strain>
    </source>
</reference>
<dbReference type="Gene3D" id="3.40.50.300">
    <property type="entry name" value="P-loop containing nucleotide triphosphate hydrolases"/>
    <property type="match status" value="3"/>
</dbReference>
<dbReference type="InterPro" id="IPR030934">
    <property type="entry name" value="Intein_C"/>
</dbReference>
<dbReference type="NCBIfam" id="TIGR01443">
    <property type="entry name" value="intein_Cterm"/>
    <property type="match status" value="1"/>
</dbReference>
<evidence type="ECO:0000259" key="5">
    <source>
        <dbReference type="PROSITE" id="PS50819"/>
    </source>
</evidence>
<dbReference type="InterPro" id="IPR003586">
    <property type="entry name" value="Hint_dom_C"/>
</dbReference>
<dbReference type="Gene3D" id="2.170.16.10">
    <property type="entry name" value="Hedgehog/Intein (Hint) domain"/>
    <property type="match status" value="2"/>
</dbReference>
<dbReference type="InterPro" id="IPR038729">
    <property type="entry name" value="Rad50/SbcC_AAA"/>
</dbReference>
<accession>A0A8T4LD21</accession>
<evidence type="ECO:0000313" key="7">
    <source>
        <dbReference type="Proteomes" id="UP000675968"/>
    </source>
</evidence>
<evidence type="ECO:0000256" key="4">
    <source>
        <dbReference type="SAM" id="Coils"/>
    </source>
</evidence>
<dbReference type="GO" id="GO:0004519">
    <property type="term" value="F:endonuclease activity"/>
    <property type="evidence" value="ECO:0007669"/>
    <property type="project" value="InterPro"/>
</dbReference>
<evidence type="ECO:0000256" key="1">
    <source>
        <dbReference type="ARBA" id="ARBA00022813"/>
    </source>
</evidence>
<dbReference type="SUPFAM" id="SSF75712">
    <property type="entry name" value="Rad50 coiled-coil Zn hook"/>
    <property type="match status" value="1"/>
</dbReference>
<feature type="coiled-coil region" evidence="4">
    <location>
        <begin position="1000"/>
        <end position="1041"/>
    </location>
</feature>
<feature type="coiled-coil region" evidence="4">
    <location>
        <begin position="730"/>
        <end position="795"/>
    </location>
</feature>
<proteinExistence type="predicted"/>
<keyword evidence="3 4" id="KW-0175">Coiled coil</keyword>
<comment type="caution">
    <text evidence="6">The sequence shown here is derived from an EMBL/GenBank/DDBJ whole genome shotgun (WGS) entry which is preliminary data.</text>
</comment>
<dbReference type="PANTHER" id="PTHR32114:SF2">
    <property type="entry name" value="ABC TRANSPORTER ABCH.3"/>
    <property type="match status" value="1"/>
</dbReference>
<dbReference type="Pfam" id="PF14528">
    <property type="entry name" value="LAGLIDADG_3"/>
    <property type="match status" value="1"/>
</dbReference>
<dbReference type="SMART" id="SM00306">
    <property type="entry name" value="HintN"/>
    <property type="match status" value="1"/>
</dbReference>
<feature type="domain" description="DOD-type homing endonuclease" evidence="5">
    <location>
        <begin position="251"/>
        <end position="384"/>
    </location>
</feature>
<evidence type="ECO:0000313" key="6">
    <source>
        <dbReference type="EMBL" id="MBS3061225.1"/>
    </source>
</evidence>
<reference evidence="6" key="1">
    <citation type="submission" date="2021-03" db="EMBL/GenBank/DDBJ databases">
        <authorList>
            <person name="Jaffe A."/>
        </authorList>
    </citation>
    <scope>NUCLEOTIDE SEQUENCE</scope>
    <source>
        <strain evidence="6">RIFCSPLOWO2_01_FULL_AR10_48_17</strain>
    </source>
</reference>
<gene>
    <name evidence="6" type="ORF">J4215_01425</name>
</gene>
<dbReference type="InterPro" id="IPR036844">
    <property type="entry name" value="Hint_dom_sf"/>
</dbReference>
<dbReference type="PROSITE" id="PS50817">
    <property type="entry name" value="INTEIN_N_TER"/>
    <property type="match status" value="1"/>
</dbReference>